<accession>A0A3G4ZZT7</accession>
<dbReference type="Gene3D" id="1.25.40.20">
    <property type="entry name" value="Ankyrin repeat-containing domain"/>
    <property type="match status" value="1"/>
</dbReference>
<organism evidence="1">
    <name type="scientific">Faunusvirus sp</name>
    <dbReference type="NCBI Taxonomy" id="2487766"/>
    <lineage>
        <taxon>Viruses</taxon>
        <taxon>Varidnaviria</taxon>
        <taxon>Bamfordvirae</taxon>
        <taxon>Nucleocytoviricota</taxon>
        <taxon>Megaviricetes</taxon>
        <taxon>Imitervirales</taxon>
        <taxon>Mimiviridae</taxon>
    </lineage>
</organism>
<dbReference type="SUPFAM" id="SSF48403">
    <property type="entry name" value="Ankyrin repeat"/>
    <property type="match status" value="1"/>
</dbReference>
<dbReference type="InterPro" id="IPR002110">
    <property type="entry name" value="Ankyrin_rpt"/>
</dbReference>
<dbReference type="Pfam" id="PF12796">
    <property type="entry name" value="Ank_2"/>
    <property type="match status" value="1"/>
</dbReference>
<evidence type="ECO:0000313" key="1">
    <source>
        <dbReference type="EMBL" id="AYV79531.1"/>
    </source>
</evidence>
<reference evidence="1" key="1">
    <citation type="submission" date="2018-10" db="EMBL/GenBank/DDBJ databases">
        <title>Hidden diversity of soil giant viruses.</title>
        <authorList>
            <person name="Schulz F."/>
            <person name="Alteio L."/>
            <person name="Goudeau D."/>
            <person name="Ryan E.M."/>
            <person name="Malmstrom R.R."/>
            <person name="Blanchard J."/>
            <person name="Woyke T."/>
        </authorList>
    </citation>
    <scope>NUCLEOTIDE SEQUENCE</scope>
    <source>
        <strain evidence="1">FNV1</strain>
    </source>
</reference>
<protein>
    <submittedName>
        <fullName evidence="1">Uncharacterized protein</fullName>
    </submittedName>
</protein>
<dbReference type="EMBL" id="MK072151">
    <property type="protein sequence ID" value="AYV79531.1"/>
    <property type="molecule type" value="Genomic_DNA"/>
</dbReference>
<name>A0A3G4ZZT7_9VIRU</name>
<dbReference type="SMART" id="SM00248">
    <property type="entry name" value="ANK"/>
    <property type="match status" value="3"/>
</dbReference>
<proteinExistence type="predicted"/>
<dbReference type="InterPro" id="IPR036770">
    <property type="entry name" value="Ankyrin_rpt-contain_sf"/>
</dbReference>
<gene>
    <name evidence="1" type="ORF">Faunusvirus20_14</name>
</gene>
<sequence length="260" mass="29534">MGNTAQAQQDKFLKLLYSHDSENECIKYIYSHNIFHENSFIFSDILARGYKQLAEIFYYNIRNTSTVQDVLNVHINKKSEKQIYRDNPLSLVISLGLERMAIDMINIGADCNSTSVIYGTPLMSSIVFGLPDVATILIDKMANINAQVGNGMSALTLAITCRYYDVAKQLIDCGADLWPTLIHLVPRVDIGDNKLFYNINNDVINIYQGNKMILNYIRVKYRNKIKCIASESHNDNALYQSFQTTYVVGIIDLITDYILS</sequence>